<dbReference type="InterPro" id="IPR019410">
    <property type="entry name" value="Methyltransf_16"/>
</dbReference>
<accession>A0A146K5K5</accession>
<reference evidence="1" key="1">
    <citation type="submission" date="2015-07" db="EMBL/GenBank/DDBJ databases">
        <title>Adaptation to a free-living lifestyle via gene acquisitions in the diplomonad Trepomonas sp. PC1.</title>
        <authorList>
            <person name="Xu F."/>
            <person name="Jerlstrom-Hultqvist J."/>
            <person name="Kolisko M."/>
            <person name="Simpson A.G.B."/>
            <person name="Roger A.J."/>
            <person name="Svard S.G."/>
            <person name="Andersson J.O."/>
        </authorList>
    </citation>
    <scope>NUCLEOTIDE SEQUENCE</scope>
    <source>
        <strain evidence="1">PC1</strain>
    </source>
</reference>
<sequence>MQFAEESSNTPEPQFLQFQDLNIRLAPEHSLWSHVLWNSSKYLYELIKTYEIQVKDLKIYELGCGCAIPSILCAKMDAALVVPSEYPDKELIENVTYNLKTNLTSQQLQKVDFIPHSWGKDMPTTQFDLIFQCDLVFNHGEHHNLIAEIKECLKPDGECHVIFSFHRPQFQQKDLGFFENCVQSGLKVEKRREIRMERMFNDDDVYYEK</sequence>
<organism evidence="1">
    <name type="scientific">Trepomonas sp. PC1</name>
    <dbReference type="NCBI Taxonomy" id="1076344"/>
    <lineage>
        <taxon>Eukaryota</taxon>
        <taxon>Metamonada</taxon>
        <taxon>Diplomonadida</taxon>
        <taxon>Hexamitidae</taxon>
        <taxon>Hexamitinae</taxon>
        <taxon>Trepomonas</taxon>
    </lineage>
</organism>
<name>A0A146K5K5_9EUKA</name>
<proteinExistence type="predicted"/>
<dbReference type="AlphaFoldDB" id="A0A146K5K5"/>
<feature type="non-terminal residue" evidence="1">
    <location>
        <position position="209"/>
    </location>
</feature>
<dbReference type="PANTHER" id="PTHR14614:SF10">
    <property type="entry name" value="PROTEIN N-TERMINAL AND LYSINE N-METHYLTRANSFERASE EFM7"/>
    <property type="match status" value="1"/>
</dbReference>
<dbReference type="SUPFAM" id="SSF53335">
    <property type="entry name" value="S-adenosyl-L-methionine-dependent methyltransferases"/>
    <property type="match status" value="1"/>
</dbReference>
<dbReference type="Pfam" id="PF10294">
    <property type="entry name" value="Methyltransf_16"/>
    <property type="match status" value="1"/>
</dbReference>
<gene>
    <name evidence="1" type="ORF">TPC1_17646</name>
</gene>
<dbReference type="EMBL" id="GDID01005700">
    <property type="protein sequence ID" value="JAP90906.1"/>
    <property type="molecule type" value="Transcribed_RNA"/>
</dbReference>
<dbReference type="CDD" id="cd02440">
    <property type="entry name" value="AdoMet_MTases"/>
    <property type="match status" value="1"/>
</dbReference>
<dbReference type="PANTHER" id="PTHR14614">
    <property type="entry name" value="HEPATOCELLULAR CARCINOMA-ASSOCIATED ANTIGEN"/>
    <property type="match status" value="1"/>
</dbReference>
<dbReference type="Gene3D" id="3.40.50.150">
    <property type="entry name" value="Vaccinia Virus protein VP39"/>
    <property type="match status" value="1"/>
</dbReference>
<protein>
    <submittedName>
        <fullName evidence="1">Uncharacterized protein</fullName>
    </submittedName>
</protein>
<evidence type="ECO:0000313" key="1">
    <source>
        <dbReference type="EMBL" id="JAP90906.1"/>
    </source>
</evidence>
<dbReference type="GO" id="GO:0005737">
    <property type="term" value="C:cytoplasm"/>
    <property type="evidence" value="ECO:0007669"/>
    <property type="project" value="TreeGrafter"/>
</dbReference>
<dbReference type="InterPro" id="IPR029063">
    <property type="entry name" value="SAM-dependent_MTases_sf"/>
</dbReference>